<keyword evidence="4" id="KW-0378">Hydrolase</keyword>
<evidence type="ECO:0000256" key="5">
    <source>
        <dbReference type="PIRSR" id="PIRSR601461-1"/>
    </source>
</evidence>
<dbReference type="Pfam" id="PF00026">
    <property type="entry name" value="Asp"/>
    <property type="match status" value="1"/>
</dbReference>
<protein>
    <submittedName>
        <fullName evidence="7">Acid protease</fullName>
    </submittedName>
</protein>
<feature type="active site" evidence="5">
    <location>
        <position position="108"/>
    </location>
</feature>
<feature type="domain" description="Peptidase A1" evidence="6">
    <location>
        <begin position="90"/>
        <end position="421"/>
    </location>
</feature>
<dbReference type="InterPro" id="IPR001461">
    <property type="entry name" value="Aspartic_peptidase_A1"/>
</dbReference>
<dbReference type="PRINTS" id="PR00792">
    <property type="entry name" value="PEPSIN"/>
</dbReference>
<keyword evidence="3" id="KW-0064">Aspartyl protease</keyword>
<evidence type="ECO:0000256" key="3">
    <source>
        <dbReference type="ARBA" id="ARBA00022750"/>
    </source>
</evidence>
<dbReference type="STRING" id="1450538.A0A2V5HP11"/>
<dbReference type="Proteomes" id="UP000249829">
    <property type="component" value="Unassembled WGS sequence"/>
</dbReference>
<evidence type="ECO:0000313" key="7">
    <source>
        <dbReference type="EMBL" id="PYI23834.1"/>
    </source>
</evidence>
<evidence type="ECO:0000313" key="8">
    <source>
        <dbReference type="Proteomes" id="UP000249829"/>
    </source>
</evidence>
<name>A0A2V5HP11_ASPV1</name>
<dbReference type="PANTHER" id="PTHR47966">
    <property type="entry name" value="BETA-SITE APP-CLEAVING ENZYME, ISOFORM A-RELATED"/>
    <property type="match status" value="1"/>
</dbReference>
<comment type="similarity">
    <text evidence="1">Belongs to the peptidase A1 family.</text>
</comment>
<dbReference type="SUPFAM" id="SSF50630">
    <property type="entry name" value="Acid proteases"/>
    <property type="match status" value="1"/>
</dbReference>
<evidence type="ECO:0000259" key="6">
    <source>
        <dbReference type="PROSITE" id="PS51767"/>
    </source>
</evidence>
<dbReference type="InterPro" id="IPR033121">
    <property type="entry name" value="PEPTIDASE_A1"/>
</dbReference>
<dbReference type="OMA" id="WYGGVQS"/>
<gene>
    <name evidence="7" type="ORF">BO99DRAFT_154375</name>
</gene>
<keyword evidence="2 7" id="KW-0645">Protease</keyword>
<dbReference type="EMBL" id="KZ825104">
    <property type="protein sequence ID" value="PYI23834.1"/>
    <property type="molecule type" value="Genomic_DNA"/>
</dbReference>
<dbReference type="FunFam" id="2.40.70.10:FF:000092">
    <property type="entry name" value="Aspartic endopeptidase (AP1)"/>
    <property type="match status" value="1"/>
</dbReference>
<dbReference type="Gene3D" id="2.40.70.10">
    <property type="entry name" value="Acid Proteases"/>
    <property type="match status" value="2"/>
</dbReference>
<accession>A0A2V5HP11</accession>
<dbReference type="InterPro" id="IPR034163">
    <property type="entry name" value="Aspergillopepsin-like_cat_dom"/>
</dbReference>
<dbReference type="GO" id="GO:0006508">
    <property type="term" value="P:proteolysis"/>
    <property type="evidence" value="ECO:0007669"/>
    <property type="project" value="UniProtKB-KW"/>
</dbReference>
<dbReference type="GO" id="GO:0004190">
    <property type="term" value="F:aspartic-type endopeptidase activity"/>
    <property type="evidence" value="ECO:0007669"/>
    <property type="project" value="UniProtKB-KW"/>
</dbReference>
<dbReference type="InterPro" id="IPR021109">
    <property type="entry name" value="Peptidase_aspartic_dom_sf"/>
</dbReference>
<evidence type="ECO:0000256" key="2">
    <source>
        <dbReference type="ARBA" id="ARBA00022670"/>
    </source>
</evidence>
<organism evidence="7 8">
    <name type="scientific">Aspergillus violaceofuscus (strain CBS 115571)</name>
    <dbReference type="NCBI Taxonomy" id="1450538"/>
    <lineage>
        <taxon>Eukaryota</taxon>
        <taxon>Fungi</taxon>
        <taxon>Dikarya</taxon>
        <taxon>Ascomycota</taxon>
        <taxon>Pezizomycotina</taxon>
        <taxon>Eurotiomycetes</taxon>
        <taxon>Eurotiomycetidae</taxon>
        <taxon>Eurotiales</taxon>
        <taxon>Aspergillaceae</taxon>
        <taxon>Aspergillus</taxon>
    </lineage>
</organism>
<feature type="active site" evidence="5">
    <location>
        <position position="310"/>
    </location>
</feature>
<dbReference type="AlphaFoldDB" id="A0A2V5HP11"/>
<evidence type="ECO:0000256" key="4">
    <source>
        <dbReference type="ARBA" id="ARBA00022801"/>
    </source>
</evidence>
<dbReference type="PROSITE" id="PS51767">
    <property type="entry name" value="PEPTIDASE_A1"/>
    <property type="match status" value="1"/>
</dbReference>
<dbReference type="PANTHER" id="PTHR47966:SF1">
    <property type="entry name" value="ASPARTYL PROTEINASE"/>
    <property type="match status" value="1"/>
</dbReference>
<sequence>MATKIRLIPNLNYKRSGTKSYVHLLRKYRFNTTKEGPYFFAPTLHQVGRVYHDKPIGGKAHVRRALKKRTVGTDQVGEVSAEDVQNDSEYLAQVSIGTPGQTVSLDFDTGSADLWVWSTKLPSATISEYGKSHNVFDPSKSSTFKEENGYTWQISYGDGSSASGTVGTDNVDIGGITIKNQAVELAETMSTEFAQGAGDGLLGLAFGSINTVQPKAVKTPVENMIAQDDIPDSSALFTAKLGSWRDANEPDKGESFYTFGFIDDATVQSSGQEISYTSIDNSEGFWMFESTSATVNGKTITRSGNKAIADTGTTLALVDDETCQAIYDAIPGAYYDSETQGYIYPSDTTEDNLPVVSFAVGDKQFVVQKEDLGFAEAKTGYVYGGIQSRGDMTFDILGDTFLKGIYAVSSLYIWMSIFNLMHRGLTNVLGLRCRQPSLRSCPTQGAAAEPICALRVSVLDRKHGYFNEIMYEKYMYIEELNLVMAIGKEHPL</sequence>
<keyword evidence="8" id="KW-1185">Reference proteome</keyword>
<reference evidence="7 8" key="1">
    <citation type="submission" date="2018-02" db="EMBL/GenBank/DDBJ databases">
        <title>The genomes of Aspergillus section Nigri reveals drivers in fungal speciation.</title>
        <authorList>
            <consortium name="DOE Joint Genome Institute"/>
            <person name="Vesth T.C."/>
            <person name="Nybo J."/>
            <person name="Theobald S."/>
            <person name="Brandl J."/>
            <person name="Frisvad J.C."/>
            <person name="Nielsen K.F."/>
            <person name="Lyhne E.K."/>
            <person name="Kogle M.E."/>
            <person name="Kuo A."/>
            <person name="Riley R."/>
            <person name="Clum A."/>
            <person name="Nolan M."/>
            <person name="Lipzen A."/>
            <person name="Salamov A."/>
            <person name="Henrissat B."/>
            <person name="Wiebenga A."/>
            <person name="De vries R.P."/>
            <person name="Grigoriev I.V."/>
            <person name="Mortensen U.H."/>
            <person name="Andersen M.R."/>
            <person name="Baker S.E."/>
        </authorList>
    </citation>
    <scope>NUCLEOTIDE SEQUENCE [LARGE SCALE GENOMIC DNA]</scope>
    <source>
        <strain evidence="7 8">CBS 115571</strain>
    </source>
</reference>
<dbReference type="CDD" id="cd06097">
    <property type="entry name" value="Aspergillopepsin_like"/>
    <property type="match status" value="1"/>
</dbReference>
<evidence type="ECO:0000256" key="1">
    <source>
        <dbReference type="ARBA" id="ARBA00007447"/>
    </source>
</evidence>
<proteinExistence type="inferred from homology"/>